<feature type="transmembrane region" description="Helical" evidence="1">
    <location>
        <begin position="77"/>
        <end position="97"/>
    </location>
</feature>
<keyword evidence="1" id="KW-0472">Membrane</keyword>
<dbReference type="OMA" id="MLRAMNT"/>
<feature type="transmembrane region" description="Helical" evidence="1">
    <location>
        <begin position="12"/>
        <end position="35"/>
    </location>
</feature>
<protein>
    <recommendedName>
        <fullName evidence="2">PGG domain-containing protein</fullName>
    </recommendedName>
</protein>
<keyword evidence="1" id="KW-1133">Transmembrane helix</keyword>
<dbReference type="Pfam" id="PF13962">
    <property type="entry name" value="PGG"/>
    <property type="match status" value="1"/>
</dbReference>
<name>A0A9R1BF54_TRITD</name>
<reference evidence="3 4" key="1">
    <citation type="submission" date="2017-09" db="EMBL/GenBank/DDBJ databases">
        <authorList>
            <consortium name="International Durum Wheat Genome Sequencing Consortium (IDWGSC)"/>
            <person name="Milanesi L."/>
        </authorList>
    </citation>
    <scope>NUCLEOTIDE SEQUENCE [LARGE SCALE GENOMIC DNA]</scope>
    <source>
        <strain evidence="4">cv. Svevo</strain>
    </source>
</reference>
<keyword evidence="4" id="KW-1185">Reference proteome</keyword>
<dbReference type="EMBL" id="LT934122">
    <property type="protein sequence ID" value="VAI62326.1"/>
    <property type="molecule type" value="Genomic_DNA"/>
</dbReference>
<organism evidence="3 4">
    <name type="scientific">Triticum turgidum subsp. durum</name>
    <name type="common">Durum wheat</name>
    <name type="synonym">Triticum durum</name>
    <dbReference type="NCBI Taxonomy" id="4567"/>
    <lineage>
        <taxon>Eukaryota</taxon>
        <taxon>Viridiplantae</taxon>
        <taxon>Streptophyta</taxon>
        <taxon>Embryophyta</taxon>
        <taxon>Tracheophyta</taxon>
        <taxon>Spermatophyta</taxon>
        <taxon>Magnoliopsida</taxon>
        <taxon>Liliopsida</taxon>
        <taxon>Poales</taxon>
        <taxon>Poaceae</taxon>
        <taxon>BOP clade</taxon>
        <taxon>Pooideae</taxon>
        <taxon>Triticodae</taxon>
        <taxon>Triticeae</taxon>
        <taxon>Triticinae</taxon>
        <taxon>Triticum</taxon>
    </lineage>
</organism>
<sequence>MHDNRRPRYLIFFYSNSTSFMASIVVIIMLLPQWLRKEQQGEWEKWSLRVMNRTIRLDLFALLGAYAAGSNRGWKTSMYVVALIIAVLGYFLIHMKLSTCLERRRKKRDAEAAMGIIV</sequence>
<accession>A0A9R1BF54</accession>
<evidence type="ECO:0000313" key="4">
    <source>
        <dbReference type="Proteomes" id="UP000324705"/>
    </source>
</evidence>
<dbReference type="Gramene" id="TRITD6Bv1G209740.2">
    <property type="protein sequence ID" value="TRITD6Bv1G209740.2"/>
    <property type="gene ID" value="TRITD6Bv1G209740"/>
</dbReference>
<dbReference type="InterPro" id="IPR026961">
    <property type="entry name" value="PGG_dom"/>
</dbReference>
<dbReference type="Proteomes" id="UP000324705">
    <property type="component" value="Chromosome 6B"/>
</dbReference>
<dbReference type="AlphaFoldDB" id="A0A9R1BF54"/>
<evidence type="ECO:0000259" key="2">
    <source>
        <dbReference type="Pfam" id="PF13962"/>
    </source>
</evidence>
<keyword evidence="1" id="KW-0812">Transmembrane</keyword>
<evidence type="ECO:0000256" key="1">
    <source>
        <dbReference type="SAM" id="Phobius"/>
    </source>
</evidence>
<proteinExistence type="predicted"/>
<gene>
    <name evidence="3" type="ORF">TRITD_6Bv1G209740</name>
</gene>
<evidence type="ECO:0000313" key="3">
    <source>
        <dbReference type="EMBL" id="VAI62326.1"/>
    </source>
</evidence>
<feature type="domain" description="PGG" evidence="2">
    <location>
        <begin position="5"/>
        <end position="71"/>
    </location>
</feature>